<comment type="caution">
    <text evidence="7">The sequence shown here is derived from an EMBL/GenBank/DDBJ whole genome shotgun (WGS) entry which is preliminary data.</text>
</comment>
<dbReference type="Gene3D" id="1.10.600.10">
    <property type="entry name" value="Farnesyl Diphosphate Synthase"/>
    <property type="match status" value="1"/>
</dbReference>
<evidence type="ECO:0000256" key="5">
    <source>
        <dbReference type="ARBA" id="ARBA00022842"/>
    </source>
</evidence>
<dbReference type="SFLD" id="SFLDS00005">
    <property type="entry name" value="Isoprenoid_Synthase_Type_I"/>
    <property type="match status" value="1"/>
</dbReference>
<dbReference type="EMBL" id="JAKNHJ010000007">
    <property type="protein sequence ID" value="MCG4617792.1"/>
    <property type="molecule type" value="Genomic_DNA"/>
</dbReference>
<dbReference type="Pfam" id="PF00348">
    <property type="entry name" value="polyprenyl_synt"/>
    <property type="match status" value="1"/>
</dbReference>
<dbReference type="PROSITE" id="PS00444">
    <property type="entry name" value="POLYPRENYL_SYNTHASE_2"/>
    <property type="match status" value="1"/>
</dbReference>
<dbReference type="PANTHER" id="PTHR12001">
    <property type="entry name" value="GERANYLGERANYL PYROPHOSPHATE SYNTHASE"/>
    <property type="match status" value="1"/>
</dbReference>
<keyword evidence="4" id="KW-0479">Metal-binding</keyword>
<keyword evidence="5" id="KW-0460">Magnesium</keyword>
<dbReference type="RefSeq" id="WP_024059887.1">
    <property type="nucleotide sequence ID" value="NZ_JAKNHJ010000007.1"/>
</dbReference>
<dbReference type="GO" id="GO:0046872">
    <property type="term" value="F:metal ion binding"/>
    <property type="evidence" value="ECO:0007669"/>
    <property type="project" value="UniProtKB-KW"/>
</dbReference>
<organism evidence="7 8">
    <name type="scientific">Varibaculum cambriense</name>
    <dbReference type="NCBI Taxonomy" id="184870"/>
    <lineage>
        <taxon>Bacteria</taxon>
        <taxon>Bacillati</taxon>
        <taxon>Actinomycetota</taxon>
        <taxon>Actinomycetes</taxon>
        <taxon>Actinomycetales</taxon>
        <taxon>Actinomycetaceae</taxon>
        <taxon>Varibaculum</taxon>
    </lineage>
</organism>
<keyword evidence="3 6" id="KW-0808">Transferase</keyword>
<dbReference type="AlphaFoldDB" id="A0AAJ1BDC7"/>
<dbReference type="SUPFAM" id="SSF48576">
    <property type="entry name" value="Terpenoid synthases"/>
    <property type="match status" value="1"/>
</dbReference>
<protein>
    <submittedName>
        <fullName evidence="7">Polyprenyl synthetase family protein</fullName>
    </submittedName>
</protein>
<evidence type="ECO:0000256" key="4">
    <source>
        <dbReference type="ARBA" id="ARBA00022723"/>
    </source>
</evidence>
<dbReference type="InterPro" id="IPR008949">
    <property type="entry name" value="Isoprenoid_synthase_dom_sf"/>
</dbReference>
<dbReference type="InterPro" id="IPR000092">
    <property type="entry name" value="Polyprenyl_synt"/>
</dbReference>
<dbReference type="GO" id="GO:0008299">
    <property type="term" value="P:isoprenoid biosynthetic process"/>
    <property type="evidence" value="ECO:0007669"/>
    <property type="project" value="InterPro"/>
</dbReference>
<evidence type="ECO:0000256" key="3">
    <source>
        <dbReference type="ARBA" id="ARBA00022679"/>
    </source>
</evidence>
<dbReference type="SFLD" id="SFLDG01017">
    <property type="entry name" value="Polyprenyl_Transferase_Like"/>
    <property type="match status" value="1"/>
</dbReference>
<evidence type="ECO:0000256" key="6">
    <source>
        <dbReference type="RuleBase" id="RU004466"/>
    </source>
</evidence>
<dbReference type="InterPro" id="IPR033749">
    <property type="entry name" value="Polyprenyl_synt_CS"/>
</dbReference>
<gene>
    <name evidence="7" type="ORF">L0M99_04700</name>
</gene>
<evidence type="ECO:0000256" key="1">
    <source>
        <dbReference type="ARBA" id="ARBA00001946"/>
    </source>
</evidence>
<accession>A0AAJ1BDC7</accession>
<evidence type="ECO:0000313" key="8">
    <source>
        <dbReference type="Proteomes" id="UP001200537"/>
    </source>
</evidence>
<dbReference type="PANTHER" id="PTHR12001:SF69">
    <property type="entry name" value="ALL TRANS-POLYPRENYL-DIPHOSPHATE SYNTHASE PDSS1"/>
    <property type="match status" value="1"/>
</dbReference>
<dbReference type="GO" id="GO:0004659">
    <property type="term" value="F:prenyltransferase activity"/>
    <property type="evidence" value="ECO:0007669"/>
    <property type="project" value="InterPro"/>
</dbReference>
<reference evidence="7" key="1">
    <citation type="submission" date="2022-01" db="EMBL/GenBank/DDBJ databases">
        <title>Collection of gut derived symbiotic bacterial strains cultured from healthy donors.</title>
        <authorList>
            <person name="Lin H."/>
            <person name="Kohout C."/>
            <person name="Waligurski E."/>
            <person name="Pamer E.G."/>
        </authorList>
    </citation>
    <scope>NUCLEOTIDE SEQUENCE</scope>
    <source>
        <strain evidence="7">DFI.7.46</strain>
    </source>
</reference>
<comment type="cofactor">
    <cofactor evidence="1">
        <name>Mg(2+)</name>
        <dbReference type="ChEBI" id="CHEBI:18420"/>
    </cofactor>
</comment>
<evidence type="ECO:0000313" key="7">
    <source>
        <dbReference type="EMBL" id="MCG4617792.1"/>
    </source>
</evidence>
<proteinExistence type="inferred from homology"/>
<evidence type="ECO:0000256" key="2">
    <source>
        <dbReference type="ARBA" id="ARBA00006706"/>
    </source>
</evidence>
<dbReference type="CDD" id="cd00685">
    <property type="entry name" value="Trans_IPPS_HT"/>
    <property type="match status" value="1"/>
</dbReference>
<comment type="similarity">
    <text evidence="2 6">Belongs to the FPP/GGPP synthase family.</text>
</comment>
<name>A0AAJ1BDC7_9ACTO</name>
<sequence>MSNLSQSRIDELEDQISDGLAQVEERLSQVLSDDRGVLDDIVGHLAKAGGKRMRPGLVLLCSHLGERPSSEQILRACVVVELTHLATLYHDDVMDSAPTRRGVNAVQRVWGNNRAVLAGDLVFARASQVVATLGPDAVLQHAVTFDRLCRGQLNETFGPESGQDPVEFYIQVLADKTGSLVAQSARFGAELSGASEAVTEAVVQFGEKIGVAFQLADDVIDLSSDSADSGKTPGTDLREGVDTMPILLLRQDAARGVLDEDGQKILAELSRGTLVSDDAALEQVVQMLRAHAVLERTRQLAFSWCEDAKAAIAFLEDNEVKAALEKFADTLVDRIA</sequence>
<dbReference type="Proteomes" id="UP001200537">
    <property type="component" value="Unassembled WGS sequence"/>
</dbReference>